<dbReference type="PANTHER" id="PTHR13906:SF16">
    <property type="entry name" value="LYSOPHOSPHOLIPID ACYLTRANSFERASE 7"/>
    <property type="match status" value="1"/>
</dbReference>
<evidence type="ECO:0000256" key="9">
    <source>
        <dbReference type="ARBA" id="ARBA00025707"/>
    </source>
</evidence>
<dbReference type="InterPro" id="IPR004299">
    <property type="entry name" value="MBOAT_fam"/>
</dbReference>
<keyword evidence="5 11" id="KW-0812">Transmembrane</keyword>
<comment type="subcellular location">
    <subcellularLocation>
        <location evidence="1">Membrane</location>
        <topology evidence="1">Multi-pass membrane protein</topology>
    </subcellularLocation>
</comment>
<accession>A0ABN8EEM9</accession>
<dbReference type="InterPro" id="IPR049941">
    <property type="entry name" value="LPLAT_7/PORCN-like"/>
</dbReference>
<dbReference type="PANTHER" id="PTHR13906">
    <property type="entry name" value="PORCUPINE"/>
    <property type="match status" value="1"/>
</dbReference>
<comment type="similarity">
    <text evidence="3">Belongs to the membrane-bound acyltransferase family.</text>
</comment>
<name>A0ABN8EEM9_CHISP</name>
<evidence type="ECO:0000256" key="1">
    <source>
        <dbReference type="ARBA" id="ARBA00004141"/>
    </source>
</evidence>
<feature type="transmembrane region" description="Helical" evidence="11">
    <location>
        <begin position="36"/>
        <end position="58"/>
    </location>
</feature>
<evidence type="ECO:0000256" key="11">
    <source>
        <dbReference type="SAM" id="Phobius"/>
    </source>
</evidence>
<organism evidence="12 13">
    <name type="scientific">Chilo suppressalis</name>
    <name type="common">Asiatic rice borer moth</name>
    <dbReference type="NCBI Taxonomy" id="168631"/>
    <lineage>
        <taxon>Eukaryota</taxon>
        <taxon>Metazoa</taxon>
        <taxon>Ecdysozoa</taxon>
        <taxon>Arthropoda</taxon>
        <taxon>Hexapoda</taxon>
        <taxon>Insecta</taxon>
        <taxon>Pterygota</taxon>
        <taxon>Neoptera</taxon>
        <taxon>Endopterygota</taxon>
        <taxon>Lepidoptera</taxon>
        <taxon>Glossata</taxon>
        <taxon>Ditrysia</taxon>
        <taxon>Pyraloidea</taxon>
        <taxon>Crambidae</taxon>
        <taxon>Crambinae</taxon>
        <taxon>Chilo</taxon>
    </lineage>
</organism>
<comment type="pathway">
    <text evidence="9">Phospholipid metabolism.</text>
</comment>
<keyword evidence="8" id="KW-0012">Acyltransferase</keyword>
<dbReference type="Pfam" id="PF03062">
    <property type="entry name" value="MBOAT"/>
    <property type="match status" value="1"/>
</dbReference>
<gene>
    <name evidence="12" type="ORF">CHILSU_LOCUS1445</name>
</gene>
<keyword evidence="4" id="KW-0808">Transferase</keyword>
<dbReference type="Proteomes" id="UP001153292">
    <property type="component" value="Chromosome 11"/>
</dbReference>
<reference evidence="12" key="1">
    <citation type="submission" date="2021-12" db="EMBL/GenBank/DDBJ databases">
        <authorList>
            <person name="King R."/>
        </authorList>
    </citation>
    <scope>NUCLEOTIDE SEQUENCE</scope>
</reference>
<evidence type="ECO:0000313" key="13">
    <source>
        <dbReference type="Proteomes" id="UP001153292"/>
    </source>
</evidence>
<protein>
    <recommendedName>
        <fullName evidence="10">Lysophospholipid acyltransferase 7</fullName>
    </recommendedName>
</protein>
<comment type="pathway">
    <text evidence="2">Lipid metabolism; phospholipid metabolism.</text>
</comment>
<feature type="transmembrane region" description="Helical" evidence="11">
    <location>
        <begin position="428"/>
        <end position="446"/>
    </location>
</feature>
<evidence type="ECO:0000256" key="2">
    <source>
        <dbReference type="ARBA" id="ARBA00005074"/>
    </source>
</evidence>
<evidence type="ECO:0000256" key="8">
    <source>
        <dbReference type="ARBA" id="ARBA00023315"/>
    </source>
</evidence>
<keyword evidence="6 11" id="KW-1133">Transmembrane helix</keyword>
<proteinExistence type="inferred from homology"/>
<evidence type="ECO:0000256" key="10">
    <source>
        <dbReference type="ARBA" id="ARBA00093678"/>
    </source>
</evidence>
<keyword evidence="13" id="KW-1185">Reference proteome</keyword>
<feature type="transmembrane region" description="Helical" evidence="11">
    <location>
        <begin position="6"/>
        <end position="24"/>
    </location>
</feature>
<evidence type="ECO:0000313" key="12">
    <source>
        <dbReference type="EMBL" id="CAH0669538.1"/>
    </source>
</evidence>
<sequence>MIDDVVYYTSLLVCISLSTCYRRIDDPVAKRNYGAGLGILVACLVCGCHIYHSVFIVWGNVIIIKCCDRRYVHQMSMLYTWTYLLYLHCNALPLYVMWMHQTMALRLVGLAFEVNSLVKNNNSTVPSSTVRFADDANALTAVPNAVDIIAYSYYFIGLHKGPYYRWIIYYDHLSSSFGDLEDCRIITVHKLMKAAVFFLINGMLKMKFPVKIYFEDEFYTEHGSDYRYLYNVPQLLMFFLQYQILMMLCTSICTEAGFGVYPAKCEALPGLGPSATLSVLRLTRGDPRLALEQEYNFAMLKCFDNTKLIKGPKMKDTLRGWDMPTRYWFWSNIYKNLLKASKEVRSASSFFAWTVWCGPTLRRIIASATLWVYIHLEAEYSNVYNTTGQLKTAWDIGFSIMRLFCLIYLTPCFTISDTKIVLKYYNSMFWMFHFLLLILIIGVIVAQKTKQTSRSGMFL</sequence>
<evidence type="ECO:0000256" key="6">
    <source>
        <dbReference type="ARBA" id="ARBA00022989"/>
    </source>
</evidence>
<keyword evidence="7 11" id="KW-0472">Membrane</keyword>
<feature type="transmembrane region" description="Helical" evidence="11">
    <location>
        <begin position="78"/>
        <end position="98"/>
    </location>
</feature>
<evidence type="ECO:0000256" key="3">
    <source>
        <dbReference type="ARBA" id="ARBA00010323"/>
    </source>
</evidence>
<evidence type="ECO:0000256" key="4">
    <source>
        <dbReference type="ARBA" id="ARBA00022679"/>
    </source>
</evidence>
<evidence type="ECO:0000256" key="7">
    <source>
        <dbReference type="ARBA" id="ARBA00023136"/>
    </source>
</evidence>
<evidence type="ECO:0000256" key="5">
    <source>
        <dbReference type="ARBA" id="ARBA00022692"/>
    </source>
</evidence>
<dbReference type="EMBL" id="OU963904">
    <property type="protein sequence ID" value="CAH0669538.1"/>
    <property type="molecule type" value="Genomic_DNA"/>
</dbReference>